<comment type="caution">
    <text evidence="1">The sequence shown here is derived from an EMBL/GenBank/DDBJ whole genome shotgun (WGS) entry which is preliminary data.</text>
</comment>
<name>A0ABQ7G356_DUNSA</name>
<sequence length="53" mass="5797">MWLSHMANADISCCSACNEMQHSSSTFSTEDLPCCLKHKILSYRLQGSKAACG</sequence>
<reference evidence="1" key="1">
    <citation type="submission" date="2017-08" db="EMBL/GenBank/DDBJ databases">
        <authorList>
            <person name="Polle J.E."/>
            <person name="Barry K."/>
            <person name="Cushman J."/>
            <person name="Schmutz J."/>
            <person name="Tran D."/>
            <person name="Hathwaick L.T."/>
            <person name="Yim W.C."/>
            <person name="Jenkins J."/>
            <person name="Mckie-Krisberg Z.M."/>
            <person name="Prochnik S."/>
            <person name="Lindquist E."/>
            <person name="Dockter R.B."/>
            <person name="Adam C."/>
            <person name="Molina H."/>
            <person name="Bunkerborg J."/>
            <person name="Jin E."/>
            <person name="Buchheim M."/>
            <person name="Magnuson J."/>
        </authorList>
    </citation>
    <scope>NUCLEOTIDE SEQUENCE</scope>
    <source>
        <strain evidence="1">CCAP 19/18</strain>
    </source>
</reference>
<evidence type="ECO:0000313" key="1">
    <source>
        <dbReference type="EMBL" id="KAF5829043.1"/>
    </source>
</evidence>
<proteinExistence type="predicted"/>
<dbReference type="EMBL" id="MU070212">
    <property type="protein sequence ID" value="KAF5829043.1"/>
    <property type="molecule type" value="Genomic_DNA"/>
</dbReference>
<dbReference type="Proteomes" id="UP000815325">
    <property type="component" value="Unassembled WGS sequence"/>
</dbReference>
<protein>
    <recommendedName>
        <fullName evidence="3">Encoded protein</fullName>
    </recommendedName>
</protein>
<evidence type="ECO:0008006" key="3">
    <source>
        <dbReference type="Google" id="ProtNLM"/>
    </source>
</evidence>
<accession>A0ABQ7G356</accession>
<keyword evidence="2" id="KW-1185">Reference proteome</keyword>
<gene>
    <name evidence="1" type="ORF">DUNSADRAFT_16647</name>
</gene>
<evidence type="ECO:0000313" key="2">
    <source>
        <dbReference type="Proteomes" id="UP000815325"/>
    </source>
</evidence>
<organism evidence="1 2">
    <name type="scientific">Dunaliella salina</name>
    <name type="common">Green alga</name>
    <name type="synonym">Protococcus salinus</name>
    <dbReference type="NCBI Taxonomy" id="3046"/>
    <lineage>
        <taxon>Eukaryota</taxon>
        <taxon>Viridiplantae</taxon>
        <taxon>Chlorophyta</taxon>
        <taxon>core chlorophytes</taxon>
        <taxon>Chlorophyceae</taxon>
        <taxon>CS clade</taxon>
        <taxon>Chlamydomonadales</taxon>
        <taxon>Dunaliellaceae</taxon>
        <taxon>Dunaliella</taxon>
    </lineage>
</organism>